<dbReference type="InterPro" id="IPR016174">
    <property type="entry name" value="Di-haem_cyt_TM"/>
</dbReference>
<dbReference type="AlphaFoldDB" id="A0A5A9W8V4"/>
<keyword evidence="6 13" id="KW-0812">Transmembrane</keyword>
<evidence type="ECO:0000256" key="4">
    <source>
        <dbReference type="ARBA" id="ARBA00022475"/>
    </source>
</evidence>
<keyword evidence="10" id="KW-0408">Iron</keyword>
<comment type="caution">
    <text evidence="15">The sequence shown here is derived from an EMBL/GenBank/DDBJ whole genome shotgun (WGS) entry which is preliminary data.</text>
</comment>
<keyword evidence="11 13" id="KW-0472">Membrane</keyword>
<evidence type="ECO:0000256" key="3">
    <source>
        <dbReference type="ARBA" id="ARBA00022448"/>
    </source>
</evidence>
<feature type="transmembrane region" description="Helical" evidence="13">
    <location>
        <begin position="94"/>
        <end position="114"/>
    </location>
</feature>
<feature type="transmembrane region" description="Helical" evidence="13">
    <location>
        <begin position="55"/>
        <end position="73"/>
    </location>
</feature>
<feature type="transmembrane region" description="Helical" evidence="13">
    <location>
        <begin position="146"/>
        <end position="166"/>
    </location>
</feature>
<comment type="subcellular location">
    <subcellularLocation>
        <location evidence="2">Cell membrane</location>
        <topology evidence="2">Multi-pass membrane protein</topology>
    </subcellularLocation>
</comment>
<feature type="domain" description="Cytochrome b561 bacterial/Ni-hydrogenase" evidence="14">
    <location>
        <begin position="14"/>
        <end position="182"/>
    </location>
</feature>
<dbReference type="SUPFAM" id="SSF81342">
    <property type="entry name" value="Transmembrane di-heme cytochromes"/>
    <property type="match status" value="1"/>
</dbReference>
<evidence type="ECO:0000256" key="10">
    <source>
        <dbReference type="ARBA" id="ARBA00023004"/>
    </source>
</evidence>
<dbReference type="PANTHER" id="PTHR30529">
    <property type="entry name" value="CYTOCHROME B561"/>
    <property type="match status" value="1"/>
</dbReference>
<gene>
    <name evidence="15" type="ORF">E1H14_01555</name>
</gene>
<name>A0A5A9W8V4_9GAMM</name>
<dbReference type="GO" id="GO:0046872">
    <property type="term" value="F:metal ion binding"/>
    <property type="evidence" value="ECO:0007669"/>
    <property type="project" value="UniProtKB-KW"/>
</dbReference>
<sequence>MAWQTHWRNDQQGYGWISIALHWGMALLILAMYPLGLYIVSLGYYDPGYRIYPHWHRSLGILLALLLLLRLSWRLINPTPESLARQAWEKWAAHLGHLGLYLLLMLVLASGYFLSTADGRSIQVFNWFQVPASPWFHRQEDLAGEIHFYAASAMMLLVGIHLLAALKHHFIERDFTLKRMLGLTKETKE</sequence>
<keyword evidence="7" id="KW-0479">Metal-binding</keyword>
<evidence type="ECO:0000313" key="15">
    <source>
        <dbReference type="EMBL" id="KAA0876439.1"/>
    </source>
</evidence>
<dbReference type="Gene3D" id="1.20.950.20">
    <property type="entry name" value="Transmembrane di-heme cytochromes, Chain C"/>
    <property type="match status" value="1"/>
</dbReference>
<evidence type="ECO:0000256" key="11">
    <source>
        <dbReference type="ARBA" id="ARBA00023136"/>
    </source>
</evidence>
<dbReference type="Pfam" id="PF01292">
    <property type="entry name" value="Ni_hydr_CYTB"/>
    <property type="match status" value="1"/>
</dbReference>
<proteinExistence type="inferred from homology"/>
<evidence type="ECO:0000256" key="7">
    <source>
        <dbReference type="ARBA" id="ARBA00022723"/>
    </source>
</evidence>
<comment type="cofactor">
    <cofactor evidence="1">
        <name>heme b</name>
        <dbReference type="ChEBI" id="CHEBI:60344"/>
    </cofactor>
</comment>
<keyword evidence="5" id="KW-0349">Heme</keyword>
<keyword evidence="4" id="KW-1003">Cell membrane</keyword>
<protein>
    <submittedName>
        <fullName evidence="15">Cytochrome b</fullName>
    </submittedName>
</protein>
<dbReference type="InterPro" id="IPR052168">
    <property type="entry name" value="Cytochrome_b561_oxidase"/>
</dbReference>
<evidence type="ECO:0000256" key="12">
    <source>
        <dbReference type="ARBA" id="ARBA00037975"/>
    </source>
</evidence>
<accession>A0A5A9W8V4</accession>
<dbReference type="GO" id="GO:0020037">
    <property type="term" value="F:heme binding"/>
    <property type="evidence" value="ECO:0007669"/>
    <property type="project" value="TreeGrafter"/>
</dbReference>
<dbReference type="Proteomes" id="UP000325302">
    <property type="component" value="Unassembled WGS sequence"/>
</dbReference>
<evidence type="ECO:0000256" key="2">
    <source>
        <dbReference type="ARBA" id="ARBA00004651"/>
    </source>
</evidence>
<evidence type="ECO:0000259" key="14">
    <source>
        <dbReference type="Pfam" id="PF01292"/>
    </source>
</evidence>
<dbReference type="GO" id="GO:0022904">
    <property type="term" value="P:respiratory electron transport chain"/>
    <property type="evidence" value="ECO:0007669"/>
    <property type="project" value="InterPro"/>
</dbReference>
<evidence type="ECO:0000256" key="13">
    <source>
        <dbReference type="SAM" id="Phobius"/>
    </source>
</evidence>
<evidence type="ECO:0000256" key="5">
    <source>
        <dbReference type="ARBA" id="ARBA00022617"/>
    </source>
</evidence>
<dbReference type="EMBL" id="SMRS01000001">
    <property type="protein sequence ID" value="KAA0876439.1"/>
    <property type="molecule type" value="Genomic_DNA"/>
</dbReference>
<keyword evidence="3" id="KW-0813">Transport</keyword>
<dbReference type="OrthoDB" id="9793784at2"/>
<evidence type="ECO:0000256" key="8">
    <source>
        <dbReference type="ARBA" id="ARBA00022982"/>
    </source>
</evidence>
<keyword evidence="8" id="KW-0249">Electron transport</keyword>
<keyword evidence="16" id="KW-1185">Reference proteome</keyword>
<feature type="transmembrane region" description="Helical" evidence="13">
    <location>
        <begin position="14"/>
        <end position="35"/>
    </location>
</feature>
<comment type="similarity">
    <text evidence="12">Belongs to the cytochrome b561 family.</text>
</comment>
<organism evidence="15 16">
    <name type="scientific">Nitrincola tapanii</name>
    <dbReference type="NCBI Taxonomy" id="1708751"/>
    <lineage>
        <taxon>Bacteria</taxon>
        <taxon>Pseudomonadati</taxon>
        <taxon>Pseudomonadota</taxon>
        <taxon>Gammaproteobacteria</taxon>
        <taxon>Oceanospirillales</taxon>
        <taxon>Oceanospirillaceae</taxon>
        <taxon>Nitrincola</taxon>
    </lineage>
</organism>
<evidence type="ECO:0000313" key="16">
    <source>
        <dbReference type="Proteomes" id="UP000325302"/>
    </source>
</evidence>
<evidence type="ECO:0000256" key="9">
    <source>
        <dbReference type="ARBA" id="ARBA00022989"/>
    </source>
</evidence>
<reference evidence="15 16" key="1">
    <citation type="submission" date="2019-03" db="EMBL/GenBank/DDBJ databases">
        <title>Nitrincola sp. nov. isolated from an Indian soda lake.</title>
        <authorList>
            <person name="Joshi A."/>
            <person name="Thite S.V."/>
            <person name="Joseph N."/>
            <person name="Dhotre D."/>
            <person name="Moorthy M."/>
            <person name="Shouche Y.S."/>
        </authorList>
    </citation>
    <scope>NUCLEOTIDE SEQUENCE [LARGE SCALE GENOMIC DNA]</scope>
    <source>
        <strain evidence="15 16">MEB193</strain>
    </source>
</reference>
<dbReference type="RefSeq" id="WP_149389688.1">
    <property type="nucleotide sequence ID" value="NZ_SMRS01000001.1"/>
</dbReference>
<evidence type="ECO:0000256" key="6">
    <source>
        <dbReference type="ARBA" id="ARBA00022692"/>
    </source>
</evidence>
<dbReference type="GO" id="GO:0005886">
    <property type="term" value="C:plasma membrane"/>
    <property type="evidence" value="ECO:0007669"/>
    <property type="project" value="UniProtKB-SubCell"/>
</dbReference>
<evidence type="ECO:0000256" key="1">
    <source>
        <dbReference type="ARBA" id="ARBA00001970"/>
    </source>
</evidence>
<dbReference type="GO" id="GO:0009055">
    <property type="term" value="F:electron transfer activity"/>
    <property type="evidence" value="ECO:0007669"/>
    <property type="project" value="InterPro"/>
</dbReference>
<dbReference type="InterPro" id="IPR011577">
    <property type="entry name" value="Cyt_b561_bac/Ni-Hgenase"/>
</dbReference>
<keyword evidence="9 13" id="KW-1133">Transmembrane helix</keyword>
<dbReference type="PANTHER" id="PTHR30529:SF1">
    <property type="entry name" value="CYTOCHROME B561 HOMOLOG 2"/>
    <property type="match status" value="1"/>
</dbReference>